<proteinExistence type="predicted"/>
<accession>A0ACC0AKQ4</accession>
<keyword evidence="2" id="KW-1185">Reference proteome</keyword>
<evidence type="ECO:0000313" key="1">
    <source>
        <dbReference type="EMBL" id="KAI5661176.1"/>
    </source>
</evidence>
<dbReference type="EMBL" id="CM044705">
    <property type="protein sequence ID" value="KAI5661176.1"/>
    <property type="molecule type" value="Genomic_DNA"/>
</dbReference>
<reference evidence="2" key="1">
    <citation type="journal article" date="2023" name="Nat. Plants">
        <title>Single-cell RNA sequencing provides a high-resolution roadmap for understanding the multicellular compartmentation of specialized metabolism.</title>
        <authorList>
            <person name="Sun S."/>
            <person name="Shen X."/>
            <person name="Li Y."/>
            <person name="Li Y."/>
            <person name="Wang S."/>
            <person name="Li R."/>
            <person name="Zhang H."/>
            <person name="Shen G."/>
            <person name="Guo B."/>
            <person name="Wei J."/>
            <person name="Xu J."/>
            <person name="St-Pierre B."/>
            <person name="Chen S."/>
            <person name="Sun C."/>
        </authorList>
    </citation>
    <scope>NUCLEOTIDE SEQUENCE [LARGE SCALE GENOMIC DNA]</scope>
</reference>
<organism evidence="1 2">
    <name type="scientific">Catharanthus roseus</name>
    <name type="common">Madagascar periwinkle</name>
    <name type="synonym">Vinca rosea</name>
    <dbReference type="NCBI Taxonomy" id="4058"/>
    <lineage>
        <taxon>Eukaryota</taxon>
        <taxon>Viridiplantae</taxon>
        <taxon>Streptophyta</taxon>
        <taxon>Embryophyta</taxon>
        <taxon>Tracheophyta</taxon>
        <taxon>Spermatophyta</taxon>
        <taxon>Magnoliopsida</taxon>
        <taxon>eudicotyledons</taxon>
        <taxon>Gunneridae</taxon>
        <taxon>Pentapetalae</taxon>
        <taxon>asterids</taxon>
        <taxon>lamiids</taxon>
        <taxon>Gentianales</taxon>
        <taxon>Apocynaceae</taxon>
        <taxon>Rauvolfioideae</taxon>
        <taxon>Vinceae</taxon>
        <taxon>Catharanthinae</taxon>
        <taxon>Catharanthus</taxon>
    </lineage>
</organism>
<dbReference type="Proteomes" id="UP001060085">
    <property type="component" value="Linkage Group LG05"/>
</dbReference>
<evidence type="ECO:0000313" key="2">
    <source>
        <dbReference type="Proteomes" id="UP001060085"/>
    </source>
</evidence>
<gene>
    <name evidence="1" type="ORF">M9H77_20499</name>
</gene>
<name>A0ACC0AKQ4_CATRO</name>
<comment type="caution">
    <text evidence="1">The sequence shown here is derived from an EMBL/GenBank/DDBJ whole genome shotgun (WGS) entry which is preliminary data.</text>
</comment>
<sequence>MLRSCYRPLERCLGRRNGGDGLMWHMDLKPHASGDFSIAVVQANSNLEDQSQVFTSPSATYVGVYDGHGGPEASCFVNRHLFPYLHKFASEHGGLSADVIKKAFNATEEDFTHLVRRSLPVRPQIASVGSCCLVGAISNNELYVANLGDSRAVLGRKGFDGEMKSVVAERLTTDHNVSSEKVRREVEALHSDGSPVVVYCRGVWRIMGIIQVSRSIGDIYLKKPEINRDPIYQQFGTPIPLRRPVMTAEPSIISRKLRPQDLFLIFASDGLWEYLSDEDAVEIVYKNPRAGIAKRLVGAAIQEAAKKREMRYKDIRKIEKGIRRHFHDDITVIVVYLDQHNTKSGGRKSKQGAAGCISAPVDIFSYNSDDDEVDNVYDRSVMDKENEISRILY</sequence>
<protein>
    <submittedName>
        <fullName evidence="1">Uncharacterized protein</fullName>
    </submittedName>
</protein>